<name>A0ABU2H9P9_9ACTN</name>
<dbReference type="InterPro" id="IPR013154">
    <property type="entry name" value="ADH-like_N"/>
</dbReference>
<comment type="catalytic activity">
    <reaction evidence="8">
        <text>a primary alcohol + NAD(+) = an aldehyde + NADH + H(+)</text>
        <dbReference type="Rhea" id="RHEA:10736"/>
        <dbReference type="ChEBI" id="CHEBI:15378"/>
        <dbReference type="ChEBI" id="CHEBI:15734"/>
        <dbReference type="ChEBI" id="CHEBI:17478"/>
        <dbReference type="ChEBI" id="CHEBI:57540"/>
        <dbReference type="ChEBI" id="CHEBI:57945"/>
        <dbReference type="EC" id="1.1.1.1"/>
    </reaction>
</comment>
<dbReference type="PANTHER" id="PTHR42940">
    <property type="entry name" value="ALCOHOL DEHYDROGENASE 1-RELATED"/>
    <property type="match status" value="1"/>
</dbReference>
<dbReference type="EC" id="1.1.1.1" evidence="3"/>
<comment type="caution">
    <text evidence="11">The sequence shown here is derived from an EMBL/GenBank/DDBJ whole genome shotgun (WGS) entry which is preliminary data.</text>
</comment>
<dbReference type="PANTHER" id="PTHR42940:SF8">
    <property type="entry name" value="VACUOLAR PROTEIN SORTING-ASSOCIATED PROTEIN 11"/>
    <property type="match status" value="1"/>
</dbReference>
<proteinExistence type="inferred from homology"/>
<evidence type="ECO:0000256" key="3">
    <source>
        <dbReference type="ARBA" id="ARBA00013190"/>
    </source>
</evidence>
<dbReference type="EMBL" id="JAVLVT010000006">
    <property type="protein sequence ID" value="MDS1271584.1"/>
    <property type="molecule type" value="Genomic_DNA"/>
</dbReference>
<comment type="similarity">
    <text evidence="2 9">Belongs to the zinc-containing alcohol dehydrogenase family.</text>
</comment>
<keyword evidence="5 9" id="KW-0862">Zinc</keyword>
<gene>
    <name evidence="11" type="ORF">RIF23_14915</name>
</gene>
<dbReference type="InterPro" id="IPR011032">
    <property type="entry name" value="GroES-like_sf"/>
</dbReference>
<keyword evidence="6" id="KW-0560">Oxidoreductase</keyword>
<evidence type="ECO:0000313" key="12">
    <source>
        <dbReference type="Proteomes" id="UP001250214"/>
    </source>
</evidence>
<evidence type="ECO:0000256" key="2">
    <source>
        <dbReference type="ARBA" id="ARBA00008072"/>
    </source>
</evidence>
<comment type="cofactor">
    <cofactor evidence="1 9">
        <name>Zn(2+)</name>
        <dbReference type="ChEBI" id="CHEBI:29105"/>
    </cofactor>
</comment>
<organism evidence="11 12">
    <name type="scientific">Lipingzhangella rawalii</name>
    <dbReference type="NCBI Taxonomy" id="2055835"/>
    <lineage>
        <taxon>Bacteria</taxon>
        <taxon>Bacillati</taxon>
        <taxon>Actinomycetota</taxon>
        <taxon>Actinomycetes</taxon>
        <taxon>Streptosporangiales</taxon>
        <taxon>Nocardiopsidaceae</taxon>
        <taxon>Lipingzhangella</taxon>
    </lineage>
</organism>
<dbReference type="Pfam" id="PF08240">
    <property type="entry name" value="ADH_N"/>
    <property type="match status" value="1"/>
</dbReference>
<accession>A0ABU2H9P9</accession>
<evidence type="ECO:0000256" key="4">
    <source>
        <dbReference type="ARBA" id="ARBA00022723"/>
    </source>
</evidence>
<feature type="domain" description="Enoyl reductase (ER)" evidence="10">
    <location>
        <begin position="10"/>
        <end position="342"/>
    </location>
</feature>
<evidence type="ECO:0000256" key="9">
    <source>
        <dbReference type="RuleBase" id="RU361277"/>
    </source>
</evidence>
<dbReference type="Gene3D" id="3.40.50.720">
    <property type="entry name" value="NAD(P)-binding Rossmann-like Domain"/>
    <property type="match status" value="1"/>
</dbReference>
<dbReference type="InterPro" id="IPR036291">
    <property type="entry name" value="NAD(P)-bd_dom_sf"/>
</dbReference>
<dbReference type="Proteomes" id="UP001250214">
    <property type="component" value="Unassembled WGS sequence"/>
</dbReference>
<dbReference type="PROSITE" id="PS00059">
    <property type="entry name" value="ADH_ZINC"/>
    <property type="match status" value="1"/>
</dbReference>
<protein>
    <recommendedName>
        <fullName evidence="3">alcohol dehydrogenase</fullName>
        <ecNumber evidence="3">1.1.1.1</ecNumber>
    </recommendedName>
</protein>
<dbReference type="Pfam" id="PF00107">
    <property type="entry name" value="ADH_zinc_N"/>
    <property type="match status" value="1"/>
</dbReference>
<dbReference type="InterPro" id="IPR020843">
    <property type="entry name" value="ER"/>
</dbReference>
<dbReference type="CDD" id="cd05284">
    <property type="entry name" value="arabinose_DH_like"/>
    <property type="match status" value="1"/>
</dbReference>
<evidence type="ECO:0000313" key="11">
    <source>
        <dbReference type="EMBL" id="MDS1271584.1"/>
    </source>
</evidence>
<sequence>MRAVQYATVGEPPRVVDVATPEPGPGQLLVQVTAAGVCHSDLEVMSWPSDAFPYPLPLTLGHEGAGTVAALGSGVDRVSAGESVLIYGPWGCGVCRACSRGAENYCPRAAELGIRPPGLGNPGALAEFVLVDSQRHVVPLGDLDPVAAVPLTDAGLTPYHAINRARPNLFPGSITVVIGVGGLGHVAVQLLRAMSATTVIALDVREQSRELALRSGAHHALPSDDNAVSAIHELTDGAGANAVFDFVGAQATMDLAARVVGMDAAITLVGIGGGALPVSFASPPFGVRVGTTYWGTRSELVELVELARRGEVDVQVERYDLDEAPSVYERMTSGQIHGRAVIVP</sequence>
<comment type="catalytic activity">
    <reaction evidence="7">
        <text>a secondary alcohol + NAD(+) = a ketone + NADH + H(+)</text>
        <dbReference type="Rhea" id="RHEA:10740"/>
        <dbReference type="ChEBI" id="CHEBI:15378"/>
        <dbReference type="ChEBI" id="CHEBI:17087"/>
        <dbReference type="ChEBI" id="CHEBI:35681"/>
        <dbReference type="ChEBI" id="CHEBI:57540"/>
        <dbReference type="ChEBI" id="CHEBI:57945"/>
        <dbReference type="EC" id="1.1.1.1"/>
    </reaction>
</comment>
<evidence type="ECO:0000256" key="7">
    <source>
        <dbReference type="ARBA" id="ARBA00049164"/>
    </source>
</evidence>
<dbReference type="SMART" id="SM00829">
    <property type="entry name" value="PKS_ER"/>
    <property type="match status" value="1"/>
</dbReference>
<dbReference type="Gene3D" id="3.90.180.10">
    <property type="entry name" value="Medium-chain alcohol dehydrogenases, catalytic domain"/>
    <property type="match status" value="1"/>
</dbReference>
<reference evidence="12" key="1">
    <citation type="submission" date="2023-07" db="EMBL/GenBank/DDBJ databases">
        <title>Novel species in the genus Lipingzhangella isolated from Sambhar Salt Lake.</title>
        <authorList>
            <person name="Jiya N."/>
            <person name="Kajale S."/>
            <person name="Sharma A."/>
        </authorList>
    </citation>
    <scope>NUCLEOTIDE SEQUENCE [LARGE SCALE GENOMIC DNA]</scope>
    <source>
        <strain evidence="12">LS1_29</strain>
    </source>
</reference>
<evidence type="ECO:0000259" key="10">
    <source>
        <dbReference type="SMART" id="SM00829"/>
    </source>
</evidence>
<dbReference type="SUPFAM" id="SSF51735">
    <property type="entry name" value="NAD(P)-binding Rossmann-fold domains"/>
    <property type="match status" value="1"/>
</dbReference>
<keyword evidence="12" id="KW-1185">Reference proteome</keyword>
<evidence type="ECO:0000256" key="6">
    <source>
        <dbReference type="ARBA" id="ARBA00023002"/>
    </source>
</evidence>
<dbReference type="InterPro" id="IPR013149">
    <property type="entry name" value="ADH-like_C"/>
</dbReference>
<dbReference type="InterPro" id="IPR002328">
    <property type="entry name" value="ADH_Zn_CS"/>
</dbReference>
<evidence type="ECO:0000256" key="8">
    <source>
        <dbReference type="ARBA" id="ARBA00049243"/>
    </source>
</evidence>
<dbReference type="SUPFAM" id="SSF50129">
    <property type="entry name" value="GroES-like"/>
    <property type="match status" value="1"/>
</dbReference>
<evidence type="ECO:0000256" key="5">
    <source>
        <dbReference type="ARBA" id="ARBA00022833"/>
    </source>
</evidence>
<evidence type="ECO:0000256" key="1">
    <source>
        <dbReference type="ARBA" id="ARBA00001947"/>
    </source>
</evidence>
<keyword evidence="4 9" id="KW-0479">Metal-binding</keyword>
<dbReference type="RefSeq" id="WP_310913130.1">
    <property type="nucleotide sequence ID" value="NZ_JAVLVT010000006.1"/>
</dbReference>